<evidence type="ECO:0000313" key="3">
    <source>
        <dbReference type="Proteomes" id="UP000465601"/>
    </source>
</evidence>
<keyword evidence="1" id="KW-0812">Transmembrane</keyword>
<gene>
    <name evidence="2" type="ORF">F8153_11805</name>
</gene>
<keyword evidence="3" id="KW-1185">Reference proteome</keyword>
<feature type="transmembrane region" description="Helical" evidence="1">
    <location>
        <begin position="102"/>
        <end position="121"/>
    </location>
</feature>
<protein>
    <submittedName>
        <fullName evidence="2">SoxR reducing system RseC family protein</fullName>
    </submittedName>
</protein>
<feature type="transmembrane region" description="Helical" evidence="1">
    <location>
        <begin position="65"/>
        <end position="90"/>
    </location>
</feature>
<dbReference type="InterPro" id="IPR026268">
    <property type="entry name" value="RseC"/>
</dbReference>
<evidence type="ECO:0000256" key="1">
    <source>
        <dbReference type="SAM" id="Phobius"/>
    </source>
</evidence>
<dbReference type="PANTHER" id="PTHR35867">
    <property type="entry name" value="PROTEIN RSEC"/>
    <property type="match status" value="1"/>
</dbReference>
<accession>A0A833HMI8</accession>
<dbReference type="AlphaFoldDB" id="A0A833HMI8"/>
<comment type="caution">
    <text evidence="2">The sequence shown here is derived from an EMBL/GenBank/DDBJ whole genome shotgun (WGS) entry which is preliminary data.</text>
</comment>
<dbReference type="PIRSF" id="PIRSF004923">
    <property type="entry name" value="RseC"/>
    <property type="match status" value="1"/>
</dbReference>
<name>A0A833HMI8_9FIRM</name>
<dbReference type="OrthoDB" id="307768at2"/>
<evidence type="ECO:0000313" key="2">
    <source>
        <dbReference type="EMBL" id="KAB3527660.1"/>
    </source>
</evidence>
<reference evidence="2 3" key="1">
    <citation type="submission" date="2019-10" db="EMBL/GenBank/DDBJ databases">
        <title>Alkaliphilus serpentinus sp. nov. and Alkaliphilus pronyensis sp. nov., two novel anaerobic alkaliphilic species isolated from the serpentinized-hosted hydrothermal field of the Prony Bay (New Caledonia).</title>
        <authorList>
            <person name="Postec A."/>
        </authorList>
    </citation>
    <scope>NUCLEOTIDE SEQUENCE [LARGE SCALE GENOMIC DNA]</scope>
    <source>
        <strain evidence="2 3">LacT</strain>
    </source>
</reference>
<proteinExistence type="predicted"/>
<organism evidence="2 3">
    <name type="scientific">Alkaliphilus serpentinus</name>
    <dbReference type="NCBI Taxonomy" id="1482731"/>
    <lineage>
        <taxon>Bacteria</taxon>
        <taxon>Bacillati</taxon>
        <taxon>Bacillota</taxon>
        <taxon>Clostridia</taxon>
        <taxon>Peptostreptococcales</taxon>
        <taxon>Natronincolaceae</taxon>
        <taxon>Alkaliphilus</taxon>
    </lineage>
</organism>
<sequence length="144" mass="15621">MKQCGVVTEVKGQHAKVVMQRHSSCGSCNACKMGEEENKFAIEAINGINAKIGDRVSVDMESQDVLSAAFIVYVIPLIALLVGIFAGNRILVSMNIGPQKDIYVAIIGFAVMALTFLAIRTKEGAFKESKKFLPVITEIVETNE</sequence>
<dbReference type="Pfam" id="PF04246">
    <property type="entry name" value="RseC_MucC"/>
    <property type="match status" value="1"/>
</dbReference>
<keyword evidence="1" id="KW-0472">Membrane</keyword>
<dbReference type="InterPro" id="IPR007359">
    <property type="entry name" value="SigmaE_reg_RseC_MucC"/>
</dbReference>
<dbReference type="Proteomes" id="UP000465601">
    <property type="component" value="Unassembled WGS sequence"/>
</dbReference>
<keyword evidence="1" id="KW-1133">Transmembrane helix</keyword>
<dbReference type="PANTHER" id="PTHR35867:SF1">
    <property type="entry name" value="PROTEIN RSEC"/>
    <property type="match status" value="1"/>
</dbReference>
<dbReference type="RefSeq" id="WP_151866555.1">
    <property type="nucleotide sequence ID" value="NZ_WBZB01000040.1"/>
</dbReference>
<dbReference type="EMBL" id="WBZB01000040">
    <property type="protein sequence ID" value="KAB3527660.1"/>
    <property type="molecule type" value="Genomic_DNA"/>
</dbReference>